<dbReference type="PROSITE" id="PS51482">
    <property type="entry name" value="DEGV"/>
    <property type="match status" value="1"/>
</dbReference>
<dbReference type="Pfam" id="PF02645">
    <property type="entry name" value="DegV"/>
    <property type="match status" value="1"/>
</dbReference>
<proteinExistence type="predicted"/>
<reference evidence="2 3" key="1">
    <citation type="journal article" date="2017" name="Int. J. Syst. Evol. Microbiol.">
        <title>Bacillus notoginsengisoli sp. nov., a novel bacterium isolated from the rhizosphere of Panax notoginseng.</title>
        <authorList>
            <person name="Zhang M.Y."/>
            <person name="Cheng J."/>
            <person name="Cai Y."/>
            <person name="Zhang T.Y."/>
            <person name="Wu Y.Y."/>
            <person name="Manikprabhu D."/>
            <person name="Li W.J."/>
            <person name="Zhang Y.X."/>
        </authorList>
    </citation>
    <scope>NUCLEOTIDE SEQUENCE [LARGE SCALE GENOMIC DNA]</scope>
    <source>
        <strain evidence="2 3">JCM 30743</strain>
    </source>
</reference>
<evidence type="ECO:0000313" key="3">
    <source>
        <dbReference type="Proteomes" id="UP000284416"/>
    </source>
</evidence>
<protein>
    <submittedName>
        <fullName evidence="2">DegV family protein</fullName>
    </submittedName>
</protein>
<dbReference type="Gene3D" id="3.30.1180.10">
    <property type="match status" value="1"/>
</dbReference>
<dbReference type="Gene3D" id="3.40.50.10170">
    <property type="match status" value="1"/>
</dbReference>
<dbReference type="PANTHER" id="PTHR33434">
    <property type="entry name" value="DEGV DOMAIN-CONTAINING PROTEIN DR_1986-RELATED"/>
    <property type="match status" value="1"/>
</dbReference>
<sequence length="284" mass="31114">MSKKKIAWVTDSTVYLTDKLKASPDVYVVPLEIIFGDEAFEDGITLKTDELYNRINNEKNVPKTSQPSSGKFAALFEKLKENYDHAVAVHISSKLSGTLSSCIAGAELAGFPLEPVDSKSLSYAITALIEKGIELEKSGLGATDIAMNLRDEASNSQNYMLLGNLDQFYKGGRMSGTQYLLGSILKIKPIIRINTNGEFELFEKVRSEKKASARLVELFGEAYAQKRIQEVWVMHGNVPDKAREMETALKAAFPGLKTSIGEISSTIAAHAGEGTLAIIWQNEA</sequence>
<dbReference type="AlphaFoldDB" id="A0A417YWZ4"/>
<dbReference type="EMBL" id="QWEG01000003">
    <property type="protein sequence ID" value="RHW42113.1"/>
    <property type="molecule type" value="Genomic_DNA"/>
</dbReference>
<dbReference type="InterPro" id="IPR003797">
    <property type="entry name" value="DegV"/>
</dbReference>
<dbReference type="InterPro" id="IPR043168">
    <property type="entry name" value="DegV_C"/>
</dbReference>
<dbReference type="Proteomes" id="UP000284416">
    <property type="component" value="Unassembled WGS sequence"/>
</dbReference>
<dbReference type="GO" id="GO:0008289">
    <property type="term" value="F:lipid binding"/>
    <property type="evidence" value="ECO:0007669"/>
    <property type="project" value="UniProtKB-KW"/>
</dbReference>
<comment type="caution">
    <text evidence="2">The sequence shown here is derived from an EMBL/GenBank/DDBJ whole genome shotgun (WGS) entry which is preliminary data.</text>
</comment>
<organism evidence="2 3">
    <name type="scientific">Neobacillus notoginsengisoli</name>
    <dbReference type="NCBI Taxonomy" id="1578198"/>
    <lineage>
        <taxon>Bacteria</taxon>
        <taxon>Bacillati</taxon>
        <taxon>Bacillota</taxon>
        <taxon>Bacilli</taxon>
        <taxon>Bacillales</taxon>
        <taxon>Bacillaceae</taxon>
        <taxon>Neobacillus</taxon>
    </lineage>
</organism>
<dbReference type="SUPFAM" id="SSF82549">
    <property type="entry name" value="DAK1/DegV-like"/>
    <property type="match status" value="1"/>
</dbReference>
<keyword evidence="1" id="KW-0446">Lipid-binding</keyword>
<dbReference type="PANTHER" id="PTHR33434:SF2">
    <property type="entry name" value="FATTY ACID-BINDING PROTEIN TM_1468"/>
    <property type="match status" value="1"/>
</dbReference>
<accession>A0A417YWZ4</accession>
<name>A0A417YWZ4_9BACI</name>
<evidence type="ECO:0000313" key="2">
    <source>
        <dbReference type="EMBL" id="RHW42113.1"/>
    </source>
</evidence>
<dbReference type="RefSeq" id="WP_118919768.1">
    <property type="nucleotide sequence ID" value="NZ_QWEG01000003.1"/>
</dbReference>
<keyword evidence="3" id="KW-1185">Reference proteome</keyword>
<dbReference type="InterPro" id="IPR050270">
    <property type="entry name" value="DegV_domain_contain"/>
</dbReference>
<evidence type="ECO:0000256" key="1">
    <source>
        <dbReference type="ARBA" id="ARBA00023121"/>
    </source>
</evidence>
<dbReference type="NCBIfam" id="TIGR00762">
    <property type="entry name" value="DegV"/>
    <property type="match status" value="1"/>
</dbReference>
<gene>
    <name evidence="2" type="ORF">D1B31_05615</name>
</gene>
<dbReference type="OrthoDB" id="1638652at2"/>